<reference evidence="1 2" key="1">
    <citation type="submission" date="2021-03" db="EMBL/GenBank/DDBJ databases">
        <title>Genomic Encyclopedia of Type Strains, Phase IV (KMG-IV): sequencing the most valuable type-strain genomes for metagenomic binning, comparative biology and taxonomic classification.</title>
        <authorList>
            <person name="Goeker M."/>
        </authorList>
    </citation>
    <scope>NUCLEOTIDE SEQUENCE [LARGE SCALE GENOMIC DNA]</scope>
    <source>
        <strain evidence="1 2">DSM 24738</strain>
    </source>
</reference>
<dbReference type="SUPFAM" id="SSF56112">
    <property type="entry name" value="Protein kinase-like (PK-like)"/>
    <property type="match status" value="1"/>
</dbReference>
<accession>A0ABS4GJG7</accession>
<dbReference type="Proteomes" id="UP001519343">
    <property type="component" value="Unassembled WGS sequence"/>
</dbReference>
<sequence>MKISLDQLKKMMAAYRLKVLRVQTLEDGYLVETNKGKKRVTVWNQSAQLKWSNAWREQMSALGHQAVEKFIPNMNKKKYIRYQGKYFVLSHIPEGRKPNVSDYWDCESTGRVYAQYHHALEGIEPKTTLVNHTPFSDDFFIQGSKWIKEGIQAIEHKEHPTLIDELIYANLPLLYQRFRRAYQLWEGVKDSVFSLPLSYASFQLDQLTETDQGWHVSGGYNQPLVTLHHDTVHLLRNIYEKSDWKEEAVLSFLKGYEEERKLSDTELIYILFQLAVPVEVWTYFNQYMQKGEITPDEAEKMVDAIRKQRHWDHLAARFGRYIDENNRQKIPFQ</sequence>
<comment type="caution">
    <text evidence="1">The sequence shown here is derived from an EMBL/GenBank/DDBJ whole genome shotgun (WGS) entry which is preliminary data.</text>
</comment>
<organism evidence="1 2">
    <name type="scientific">Ammoniphilus resinae</name>
    <dbReference type="NCBI Taxonomy" id="861532"/>
    <lineage>
        <taxon>Bacteria</taxon>
        <taxon>Bacillati</taxon>
        <taxon>Bacillota</taxon>
        <taxon>Bacilli</taxon>
        <taxon>Bacillales</taxon>
        <taxon>Paenibacillaceae</taxon>
        <taxon>Aneurinibacillus group</taxon>
        <taxon>Ammoniphilus</taxon>
    </lineage>
</organism>
<dbReference type="Gene3D" id="3.90.1200.10">
    <property type="match status" value="1"/>
</dbReference>
<gene>
    <name evidence="1" type="ORF">J2Z37_000383</name>
</gene>
<dbReference type="PANTHER" id="PTHR39179:SF1">
    <property type="entry name" value="SPORE COAT PROTEIN I"/>
    <property type="match status" value="1"/>
</dbReference>
<dbReference type="InterPro" id="IPR047175">
    <property type="entry name" value="CotS-like"/>
</dbReference>
<dbReference type="InterPro" id="IPR011009">
    <property type="entry name" value="Kinase-like_dom_sf"/>
</dbReference>
<proteinExistence type="predicted"/>
<dbReference type="EMBL" id="JAGGKT010000001">
    <property type="protein sequence ID" value="MBP1930396.1"/>
    <property type="molecule type" value="Genomic_DNA"/>
</dbReference>
<keyword evidence="2" id="KW-1185">Reference proteome</keyword>
<evidence type="ECO:0000313" key="2">
    <source>
        <dbReference type="Proteomes" id="UP001519343"/>
    </source>
</evidence>
<name>A0ABS4GJG7_9BACL</name>
<evidence type="ECO:0000313" key="1">
    <source>
        <dbReference type="EMBL" id="MBP1930396.1"/>
    </source>
</evidence>
<dbReference type="PANTHER" id="PTHR39179">
    <property type="entry name" value="SPORE COAT PROTEIN I"/>
    <property type="match status" value="1"/>
</dbReference>
<dbReference type="RefSeq" id="WP_209808356.1">
    <property type="nucleotide sequence ID" value="NZ_JAGGKT010000001.1"/>
</dbReference>
<protein>
    <submittedName>
        <fullName evidence="1">Uncharacterized protein</fullName>
    </submittedName>
</protein>